<dbReference type="AlphaFoldDB" id="A0A6A5VAN9"/>
<sequence length="229" mass="25852">MKSEKDFDSHTQQAYTMEAQQLPELSTQKSSIIESLDASDVGAFPFLALPGAESLSRPIVFQYANTRIEIRNRVYHFAAVSDVEPLKFKLRQEDDDLFLENAPGSYAGPTRVCRQIREEYLPDLAGRQASPHFASISLFPACFKCQIVAEQSWNEALNQDPSMKQKRSAWNGKIFAFRWQQLLGDDAADWSSMLCDTPCKLAAVDYDFKELEPKLFLNEEVVGARVSGL</sequence>
<gene>
    <name evidence="1" type="ORF">BU23DRAFT_568396</name>
</gene>
<proteinExistence type="predicted"/>
<organism evidence="1 2">
    <name type="scientific">Bimuria novae-zelandiae CBS 107.79</name>
    <dbReference type="NCBI Taxonomy" id="1447943"/>
    <lineage>
        <taxon>Eukaryota</taxon>
        <taxon>Fungi</taxon>
        <taxon>Dikarya</taxon>
        <taxon>Ascomycota</taxon>
        <taxon>Pezizomycotina</taxon>
        <taxon>Dothideomycetes</taxon>
        <taxon>Pleosporomycetidae</taxon>
        <taxon>Pleosporales</taxon>
        <taxon>Massarineae</taxon>
        <taxon>Didymosphaeriaceae</taxon>
        <taxon>Bimuria</taxon>
    </lineage>
</organism>
<dbReference type="OrthoDB" id="3650679at2759"/>
<name>A0A6A5VAN9_9PLEO</name>
<reference evidence="1" key="1">
    <citation type="journal article" date="2020" name="Stud. Mycol.">
        <title>101 Dothideomycetes genomes: a test case for predicting lifestyles and emergence of pathogens.</title>
        <authorList>
            <person name="Haridas S."/>
            <person name="Albert R."/>
            <person name="Binder M."/>
            <person name="Bloem J."/>
            <person name="Labutti K."/>
            <person name="Salamov A."/>
            <person name="Andreopoulos B."/>
            <person name="Baker S."/>
            <person name="Barry K."/>
            <person name="Bills G."/>
            <person name="Bluhm B."/>
            <person name="Cannon C."/>
            <person name="Castanera R."/>
            <person name="Culley D."/>
            <person name="Daum C."/>
            <person name="Ezra D."/>
            <person name="Gonzalez J."/>
            <person name="Henrissat B."/>
            <person name="Kuo A."/>
            <person name="Liang C."/>
            <person name="Lipzen A."/>
            <person name="Lutzoni F."/>
            <person name="Magnuson J."/>
            <person name="Mondo S."/>
            <person name="Nolan M."/>
            <person name="Ohm R."/>
            <person name="Pangilinan J."/>
            <person name="Park H.-J."/>
            <person name="Ramirez L."/>
            <person name="Alfaro M."/>
            <person name="Sun H."/>
            <person name="Tritt A."/>
            <person name="Yoshinaga Y."/>
            <person name="Zwiers L.-H."/>
            <person name="Turgeon B."/>
            <person name="Goodwin S."/>
            <person name="Spatafora J."/>
            <person name="Crous P."/>
            <person name="Grigoriev I."/>
        </authorList>
    </citation>
    <scope>NUCLEOTIDE SEQUENCE</scope>
    <source>
        <strain evidence="1">CBS 107.79</strain>
    </source>
</reference>
<dbReference type="EMBL" id="ML976681">
    <property type="protein sequence ID" value="KAF1973389.1"/>
    <property type="molecule type" value="Genomic_DNA"/>
</dbReference>
<accession>A0A6A5VAN9</accession>
<protein>
    <submittedName>
        <fullName evidence="1">Uncharacterized protein</fullName>
    </submittedName>
</protein>
<keyword evidence="2" id="KW-1185">Reference proteome</keyword>
<evidence type="ECO:0000313" key="1">
    <source>
        <dbReference type="EMBL" id="KAF1973389.1"/>
    </source>
</evidence>
<evidence type="ECO:0000313" key="2">
    <source>
        <dbReference type="Proteomes" id="UP000800036"/>
    </source>
</evidence>
<dbReference type="Proteomes" id="UP000800036">
    <property type="component" value="Unassembled WGS sequence"/>
</dbReference>